<comment type="caution">
    <text evidence="1">The sequence shown here is derived from an EMBL/GenBank/DDBJ whole genome shotgun (WGS) entry which is preliminary data.</text>
</comment>
<accession>A0ABV5FUK5</accession>
<gene>
    <name evidence="1" type="ORF">ACFFX0_03840</name>
</gene>
<reference evidence="1 2" key="1">
    <citation type="submission" date="2024-09" db="EMBL/GenBank/DDBJ databases">
        <authorList>
            <person name="Sun Q."/>
            <person name="Mori K."/>
        </authorList>
    </citation>
    <scope>NUCLEOTIDE SEQUENCE [LARGE SCALE GENOMIC DNA]</scope>
    <source>
        <strain evidence="1 2">CCM 7609</strain>
    </source>
</reference>
<name>A0ABV5FUK5_9MICC</name>
<protein>
    <submittedName>
        <fullName evidence="1">Uncharacterized protein</fullName>
    </submittedName>
</protein>
<dbReference type="Proteomes" id="UP001589575">
    <property type="component" value="Unassembled WGS sequence"/>
</dbReference>
<proteinExistence type="predicted"/>
<dbReference type="EMBL" id="JBHMFI010000001">
    <property type="protein sequence ID" value="MFB9070362.1"/>
    <property type="molecule type" value="Genomic_DNA"/>
</dbReference>
<sequence>MDPAYAGDRMCPGPQVLLFTFGPQPRHPGTQNRLRRLPTVSACLLLFALVPPCPARSP</sequence>
<evidence type="ECO:0000313" key="2">
    <source>
        <dbReference type="Proteomes" id="UP001589575"/>
    </source>
</evidence>
<organism evidence="1 2">
    <name type="scientific">Citricoccus parietis</name>
    <dbReference type="NCBI Taxonomy" id="592307"/>
    <lineage>
        <taxon>Bacteria</taxon>
        <taxon>Bacillati</taxon>
        <taxon>Actinomycetota</taxon>
        <taxon>Actinomycetes</taxon>
        <taxon>Micrococcales</taxon>
        <taxon>Micrococcaceae</taxon>
        <taxon>Citricoccus</taxon>
    </lineage>
</organism>
<keyword evidence="2" id="KW-1185">Reference proteome</keyword>
<evidence type="ECO:0000313" key="1">
    <source>
        <dbReference type="EMBL" id="MFB9070362.1"/>
    </source>
</evidence>